<organism evidence="2 3">
    <name type="scientific">Portunus trituberculatus</name>
    <name type="common">Swimming crab</name>
    <name type="synonym">Neptunus trituberculatus</name>
    <dbReference type="NCBI Taxonomy" id="210409"/>
    <lineage>
        <taxon>Eukaryota</taxon>
        <taxon>Metazoa</taxon>
        <taxon>Ecdysozoa</taxon>
        <taxon>Arthropoda</taxon>
        <taxon>Crustacea</taxon>
        <taxon>Multicrustacea</taxon>
        <taxon>Malacostraca</taxon>
        <taxon>Eumalacostraca</taxon>
        <taxon>Eucarida</taxon>
        <taxon>Decapoda</taxon>
        <taxon>Pleocyemata</taxon>
        <taxon>Brachyura</taxon>
        <taxon>Eubrachyura</taxon>
        <taxon>Portunoidea</taxon>
        <taxon>Portunidae</taxon>
        <taxon>Portuninae</taxon>
        <taxon>Portunus</taxon>
    </lineage>
</organism>
<keyword evidence="3" id="KW-1185">Reference proteome</keyword>
<name>A0A5B7IC49_PORTR</name>
<feature type="transmembrane region" description="Helical" evidence="1">
    <location>
        <begin position="43"/>
        <end position="72"/>
    </location>
</feature>
<sequence>MSASRYSRGQNWRGPTARLHSLPVAASPSCARRRFPPRPATPLLAACVLAAGVCGCVWAVVVAVVVVVVVMVRGIHVIVTRPNENKDVKKTYVATLRA</sequence>
<comment type="caution">
    <text evidence="2">The sequence shown here is derived from an EMBL/GenBank/DDBJ whole genome shotgun (WGS) entry which is preliminary data.</text>
</comment>
<dbReference type="EMBL" id="VSRR010052344">
    <property type="protein sequence ID" value="MPC79883.1"/>
    <property type="molecule type" value="Genomic_DNA"/>
</dbReference>
<dbReference type="Proteomes" id="UP000324222">
    <property type="component" value="Unassembled WGS sequence"/>
</dbReference>
<evidence type="ECO:0000256" key="1">
    <source>
        <dbReference type="SAM" id="Phobius"/>
    </source>
</evidence>
<dbReference type="AlphaFoldDB" id="A0A5B7IC49"/>
<evidence type="ECO:0000313" key="2">
    <source>
        <dbReference type="EMBL" id="MPC79883.1"/>
    </source>
</evidence>
<evidence type="ECO:0000313" key="3">
    <source>
        <dbReference type="Proteomes" id="UP000324222"/>
    </source>
</evidence>
<keyword evidence="1" id="KW-1133">Transmembrane helix</keyword>
<proteinExistence type="predicted"/>
<reference evidence="2 3" key="1">
    <citation type="submission" date="2019-05" db="EMBL/GenBank/DDBJ databases">
        <title>Another draft genome of Portunus trituberculatus and its Hox gene families provides insights of decapod evolution.</title>
        <authorList>
            <person name="Jeong J.-H."/>
            <person name="Song I."/>
            <person name="Kim S."/>
            <person name="Choi T."/>
            <person name="Kim D."/>
            <person name="Ryu S."/>
            <person name="Kim W."/>
        </authorList>
    </citation>
    <scope>NUCLEOTIDE SEQUENCE [LARGE SCALE GENOMIC DNA]</scope>
    <source>
        <tissue evidence="2">Muscle</tissue>
    </source>
</reference>
<keyword evidence="1" id="KW-0472">Membrane</keyword>
<keyword evidence="1" id="KW-0812">Transmembrane</keyword>
<gene>
    <name evidence="2" type="ORF">E2C01_074436</name>
</gene>
<accession>A0A5B7IC49</accession>
<protein>
    <submittedName>
        <fullName evidence="2">Uncharacterized protein</fullName>
    </submittedName>
</protein>